<dbReference type="Gene3D" id="3.40.33.10">
    <property type="entry name" value="CAP"/>
    <property type="match status" value="1"/>
</dbReference>
<dbReference type="AlphaFoldDB" id="A0A016TZM0"/>
<dbReference type="InterPro" id="IPR035940">
    <property type="entry name" value="CAP_sf"/>
</dbReference>
<reference evidence="2" key="1">
    <citation type="journal article" date="2015" name="Nat. Genet.">
        <title>The genome and transcriptome of the zoonotic hookworm Ancylostoma ceylanicum identify infection-specific gene families.</title>
        <authorList>
            <person name="Schwarz E.M."/>
            <person name="Hu Y."/>
            <person name="Antoshechkin I."/>
            <person name="Miller M.M."/>
            <person name="Sternberg P.W."/>
            <person name="Aroian R.V."/>
        </authorList>
    </citation>
    <scope>NUCLEOTIDE SEQUENCE</scope>
    <source>
        <strain evidence="2">HY135</strain>
    </source>
</reference>
<accession>A0A016TZM0</accession>
<sequence length="209" mass="23196">MSWLFIDLAINTCICTKGPRQIGGPNLGDALLPGGFECGRLKLKLTDDVRKTFLDAHNDLRRNIAHGKQENLIDLLAPAKNMYALYARWHNDAIRYTVGVDGSGLSAGSKCTRRDRAAHDRIATVANLGSLGSSSSHLMINNKKTNQLSRAAIAPRALRELEKATAIYAHCSYTQFKFTFSELGLRPGETSRGFSSQMYSDGKRHRWQK</sequence>
<name>A0A016TZM0_9BILA</name>
<dbReference type="SUPFAM" id="SSF55797">
    <property type="entry name" value="PR-1-like"/>
    <property type="match status" value="1"/>
</dbReference>
<dbReference type="EMBL" id="JARK01001405">
    <property type="protein sequence ID" value="EYC07803.1"/>
    <property type="molecule type" value="Genomic_DNA"/>
</dbReference>
<keyword evidence="2" id="KW-1185">Reference proteome</keyword>
<protein>
    <recommendedName>
        <fullName evidence="3">SCP domain-containing protein</fullName>
    </recommendedName>
</protein>
<evidence type="ECO:0008006" key="3">
    <source>
        <dbReference type="Google" id="ProtNLM"/>
    </source>
</evidence>
<evidence type="ECO:0000313" key="2">
    <source>
        <dbReference type="Proteomes" id="UP000024635"/>
    </source>
</evidence>
<evidence type="ECO:0000313" key="1">
    <source>
        <dbReference type="EMBL" id="EYC07803.1"/>
    </source>
</evidence>
<organism evidence="1 2">
    <name type="scientific">Ancylostoma ceylanicum</name>
    <dbReference type="NCBI Taxonomy" id="53326"/>
    <lineage>
        <taxon>Eukaryota</taxon>
        <taxon>Metazoa</taxon>
        <taxon>Ecdysozoa</taxon>
        <taxon>Nematoda</taxon>
        <taxon>Chromadorea</taxon>
        <taxon>Rhabditida</taxon>
        <taxon>Rhabditina</taxon>
        <taxon>Rhabditomorpha</taxon>
        <taxon>Strongyloidea</taxon>
        <taxon>Ancylostomatidae</taxon>
        <taxon>Ancylostomatinae</taxon>
        <taxon>Ancylostoma</taxon>
    </lineage>
</organism>
<gene>
    <name evidence="1" type="primary">Acey_s0069.g402</name>
    <name evidence="1" type="ORF">Y032_0069g402</name>
</gene>
<proteinExistence type="predicted"/>
<comment type="caution">
    <text evidence="1">The sequence shown here is derived from an EMBL/GenBank/DDBJ whole genome shotgun (WGS) entry which is preliminary data.</text>
</comment>
<dbReference type="Proteomes" id="UP000024635">
    <property type="component" value="Unassembled WGS sequence"/>
</dbReference>
<dbReference type="STRING" id="53326.A0A016TZM0"/>